<evidence type="ECO:0000256" key="1">
    <source>
        <dbReference type="SAM" id="MobiDB-lite"/>
    </source>
</evidence>
<feature type="region of interest" description="Disordered" evidence="1">
    <location>
        <begin position="60"/>
        <end position="85"/>
    </location>
</feature>
<evidence type="ECO:0000313" key="3">
    <source>
        <dbReference type="EMBL" id="CAD8862436.1"/>
    </source>
</evidence>
<organism evidence="3">
    <name type="scientific">Noctiluca scintillans</name>
    <name type="common">Sea sparkle</name>
    <name type="synonym">Red tide dinoflagellate</name>
    <dbReference type="NCBI Taxonomy" id="2966"/>
    <lineage>
        <taxon>Eukaryota</taxon>
        <taxon>Sar</taxon>
        <taxon>Alveolata</taxon>
        <taxon>Dinophyceae</taxon>
        <taxon>Noctilucales</taxon>
        <taxon>Noctilucaceae</taxon>
        <taxon>Noctiluca</taxon>
    </lineage>
</organism>
<gene>
    <name evidence="3" type="ORF">NSCI0253_LOCUS36791</name>
</gene>
<keyword evidence="2" id="KW-0812">Transmembrane</keyword>
<feature type="compositionally biased region" description="Polar residues" evidence="1">
    <location>
        <begin position="132"/>
        <end position="141"/>
    </location>
</feature>
<keyword evidence="2" id="KW-1133">Transmembrane helix</keyword>
<reference evidence="3" key="1">
    <citation type="submission" date="2021-01" db="EMBL/GenBank/DDBJ databases">
        <authorList>
            <person name="Corre E."/>
            <person name="Pelletier E."/>
            <person name="Niang G."/>
            <person name="Scheremetjew M."/>
            <person name="Finn R."/>
            <person name="Kale V."/>
            <person name="Holt S."/>
            <person name="Cochrane G."/>
            <person name="Meng A."/>
            <person name="Brown T."/>
            <person name="Cohen L."/>
        </authorList>
    </citation>
    <scope>NUCLEOTIDE SEQUENCE</scope>
</reference>
<dbReference type="EMBL" id="HBFQ01051519">
    <property type="protein sequence ID" value="CAD8862436.1"/>
    <property type="molecule type" value="Transcribed_RNA"/>
</dbReference>
<feature type="region of interest" description="Disordered" evidence="1">
    <location>
        <begin position="132"/>
        <end position="163"/>
    </location>
</feature>
<sequence>MSTTTVITTEDNGGSPWWVWFIFGWTLCCTCMWLFVYVPVLIWWCQPTRLTAKKLDRYEEGDPQPQSFRMPHQTVPPRPQSMQFSKPRSASYVPMPVSVPHVNMMRPGSYTPLPTRPSASFTPQVMLRPQTLPTSSFSSGSVRPAFAPPTGMRPLMNESVRGY</sequence>
<name>A0A7S1AQZ4_NOCSC</name>
<keyword evidence="2" id="KW-0472">Membrane</keyword>
<dbReference type="AlphaFoldDB" id="A0A7S1AQZ4"/>
<proteinExistence type="predicted"/>
<accession>A0A7S1AQZ4</accession>
<protein>
    <submittedName>
        <fullName evidence="3">Uncharacterized protein</fullName>
    </submittedName>
</protein>
<evidence type="ECO:0000256" key="2">
    <source>
        <dbReference type="SAM" id="Phobius"/>
    </source>
</evidence>
<feature type="transmembrane region" description="Helical" evidence="2">
    <location>
        <begin position="17"/>
        <end position="44"/>
    </location>
</feature>